<evidence type="ECO:0000256" key="1">
    <source>
        <dbReference type="ARBA" id="ARBA00004496"/>
    </source>
</evidence>
<dbReference type="InterPro" id="IPR001849">
    <property type="entry name" value="PH_domain"/>
</dbReference>
<dbReference type="Gene3D" id="2.30.29.30">
    <property type="entry name" value="Pleckstrin-homology domain (PH domain)/Phosphotyrosine-binding domain (PTB)"/>
    <property type="match status" value="1"/>
</dbReference>
<dbReference type="FunCoup" id="L5KM32">
    <property type="interactions" value="612"/>
</dbReference>
<feature type="domain" description="PH" evidence="5">
    <location>
        <begin position="160"/>
        <end position="193"/>
    </location>
</feature>
<dbReference type="InterPro" id="IPR011993">
    <property type="entry name" value="PH-like_dom_sf"/>
</dbReference>
<dbReference type="InterPro" id="IPR037781">
    <property type="entry name" value="SKAP_fam"/>
</dbReference>
<dbReference type="PANTHER" id="PTHR15129:SF2">
    <property type="entry name" value="SRC KINASE-ASSOCIATED PHOSPHOPROTEIN 2"/>
    <property type="match status" value="1"/>
</dbReference>
<keyword evidence="6" id="KW-0808">Transferase</keyword>
<dbReference type="PROSITE" id="PS50003">
    <property type="entry name" value="PH_DOMAIN"/>
    <property type="match status" value="1"/>
</dbReference>
<name>L5KM32_PTEAL</name>
<organism evidence="6 7">
    <name type="scientific">Pteropus alecto</name>
    <name type="common">Black flying fox</name>
    <dbReference type="NCBI Taxonomy" id="9402"/>
    <lineage>
        <taxon>Eukaryota</taxon>
        <taxon>Metazoa</taxon>
        <taxon>Chordata</taxon>
        <taxon>Craniata</taxon>
        <taxon>Vertebrata</taxon>
        <taxon>Euteleostomi</taxon>
        <taxon>Mammalia</taxon>
        <taxon>Eutheria</taxon>
        <taxon>Laurasiatheria</taxon>
        <taxon>Chiroptera</taxon>
        <taxon>Yinpterochiroptera</taxon>
        <taxon>Pteropodoidea</taxon>
        <taxon>Pteropodidae</taxon>
        <taxon>Pteropodinae</taxon>
        <taxon>Pteropus</taxon>
    </lineage>
</organism>
<evidence type="ECO:0000256" key="4">
    <source>
        <dbReference type="SAM" id="Phobius"/>
    </source>
</evidence>
<keyword evidence="4" id="KW-0812">Transmembrane</keyword>
<keyword evidence="4" id="KW-1133">Transmembrane helix</keyword>
<dbReference type="AlphaFoldDB" id="L5KM32"/>
<feature type="transmembrane region" description="Helical" evidence="4">
    <location>
        <begin position="294"/>
        <end position="313"/>
    </location>
</feature>
<evidence type="ECO:0000313" key="7">
    <source>
        <dbReference type="Proteomes" id="UP000010552"/>
    </source>
</evidence>
<sequence>MTVHHCYVTGITQFGRKQSEDGYPITMLYFFLHLMQIAVENMNEYSPLEEQAVIFFYGAHNSSINFICGDTEDGEEYDDPFAGPPDTISLASERYDKDDEAPSDGNQFPPIAAQDLTFVLKAGYLEKRRKDKQQKGEFAIDGYNVRMNNTLRKDGKKDCCFEVSAPDKRVYQFTAASPKDAEEWVQQLKFVLQDMGSDIIPEEEDERGDLYDDVDHPLPISSSPAGSQPNDEIYEELPDGVSTVLSSLRKPFICCVCCLFTEEEEDSTPGKVDEQKKMSQDSAYHTAGDQLCRLPGKLILVLFALLLVIFLLLSRHSHSSPKLAPSVWISYG</sequence>
<dbReference type="SUPFAM" id="SSF50729">
    <property type="entry name" value="PH domain-like"/>
    <property type="match status" value="1"/>
</dbReference>
<gene>
    <name evidence="6" type="ORF">PAL_GLEAN10021848</name>
</gene>
<dbReference type="STRING" id="9402.L5KM32"/>
<proteinExistence type="predicted"/>
<evidence type="ECO:0000259" key="5">
    <source>
        <dbReference type="PROSITE" id="PS50003"/>
    </source>
</evidence>
<dbReference type="Proteomes" id="UP000010552">
    <property type="component" value="Unassembled WGS sequence"/>
</dbReference>
<keyword evidence="2" id="KW-0963">Cytoplasm</keyword>
<evidence type="ECO:0000256" key="3">
    <source>
        <dbReference type="ARBA" id="ARBA00022553"/>
    </source>
</evidence>
<dbReference type="EMBL" id="KB030660">
    <property type="protein sequence ID" value="ELK12600.1"/>
    <property type="molecule type" value="Genomic_DNA"/>
</dbReference>
<dbReference type="Pfam" id="PF00169">
    <property type="entry name" value="PH"/>
    <property type="match status" value="1"/>
</dbReference>
<keyword evidence="6" id="KW-0418">Kinase</keyword>
<dbReference type="GO" id="GO:0016301">
    <property type="term" value="F:kinase activity"/>
    <property type="evidence" value="ECO:0007669"/>
    <property type="project" value="UniProtKB-KW"/>
</dbReference>
<keyword evidence="3" id="KW-0597">Phosphoprotein</keyword>
<reference evidence="7" key="1">
    <citation type="journal article" date="2013" name="Science">
        <title>Comparative analysis of bat genomes provides insight into the evolution of flight and immunity.</title>
        <authorList>
            <person name="Zhang G."/>
            <person name="Cowled C."/>
            <person name="Shi Z."/>
            <person name="Huang Z."/>
            <person name="Bishop-Lilly K.A."/>
            <person name="Fang X."/>
            <person name="Wynne J.W."/>
            <person name="Xiong Z."/>
            <person name="Baker M.L."/>
            <person name="Zhao W."/>
            <person name="Tachedjian M."/>
            <person name="Zhu Y."/>
            <person name="Zhou P."/>
            <person name="Jiang X."/>
            <person name="Ng J."/>
            <person name="Yang L."/>
            <person name="Wu L."/>
            <person name="Xiao J."/>
            <person name="Feng Y."/>
            <person name="Chen Y."/>
            <person name="Sun X."/>
            <person name="Zhang Y."/>
            <person name="Marsh G.A."/>
            <person name="Crameri G."/>
            <person name="Broder C.C."/>
            <person name="Frey K.G."/>
            <person name="Wang L.F."/>
            <person name="Wang J."/>
        </authorList>
    </citation>
    <scope>NUCLEOTIDE SEQUENCE [LARGE SCALE GENOMIC DNA]</scope>
</reference>
<dbReference type="PANTHER" id="PTHR15129">
    <property type="entry name" value="SRC-ASSOCIATED ADAPTOR PROTEIN"/>
    <property type="match status" value="1"/>
</dbReference>
<accession>L5KM32</accession>
<evidence type="ECO:0000256" key="2">
    <source>
        <dbReference type="ARBA" id="ARBA00022490"/>
    </source>
</evidence>
<dbReference type="GO" id="GO:0005886">
    <property type="term" value="C:plasma membrane"/>
    <property type="evidence" value="ECO:0007669"/>
    <property type="project" value="TreeGrafter"/>
</dbReference>
<dbReference type="SMART" id="SM00233">
    <property type="entry name" value="PH"/>
    <property type="match status" value="1"/>
</dbReference>
<comment type="subcellular location">
    <subcellularLocation>
        <location evidence="1">Cytoplasm</location>
    </subcellularLocation>
</comment>
<dbReference type="InParanoid" id="L5KM32"/>
<keyword evidence="7" id="KW-1185">Reference proteome</keyword>
<keyword evidence="4" id="KW-0472">Membrane</keyword>
<evidence type="ECO:0000313" key="6">
    <source>
        <dbReference type="EMBL" id="ELK12600.1"/>
    </source>
</evidence>
<dbReference type="GO" id="GO:0005737">
    <property type="term" value="C:cytoplasm"/>
    <property type="evidence" value="ECO:0007669"/>
    <property type="project" value="UniProtKB-SubCell"/>
</dbReference>
<protein>
    <submittedName>
        <fullName evidence="6">Src kinase-associated phosphoprotein 2</fullName>
    </submittedName>
</protein>